<evidence type="ECO:0000313" key="3">
    <source>
        <dbReference type="EMBL" id="GAS92937.1"/>
    </source>
</evidence>
<keyword evidence="2" id="KW-0472">Membrane</keyword>
<reference evidence="4" key="1">
    <citation type="journal article" date="2016" name="Genome Announc.">
        <title>Draft Genome Sequences of Five Rapidly Growing Mycobacterium Species, M. thermoresistibile, M. fortuitum subsp. acetamidolyticum, M. canariasense, M. brisbanense, and M. novocastrense.</title>
        <authorList>
            <person name="Katahira K."/>
            <person name="Ogura Y."/>
            <person name="Gotoh Y."/>
            <person name="Hayashi T."/>
        </authorList>
    </citation>
    <scope>NUCLEOTIDE SEQUENCE [LARGE SCALE GENOMIC DNA]</scope>
    <source>
        <strain evidence="4">JCM15654</strain>
    </source>
</reference>
<reference evidence="4" key="2">
    <citation type="submission" date="2016-02" db="EMBL/GenBank/DDBJ databases">
        <title>Draft genome sequence of five rapidly growing Mycobacterium species.</title>
        <authorList>
            <person name="Katahira K."/>
            <person name="Gotou Y."/>
            <person name="Iida K."/>
            <person name="Ogura Y."/>
            <person name="Hayashi T."/>
        </authorList>
    </citation>
    <scope>NUCLEOTIDE SEQUENCE [LARGE SCALE GENOMIC DNA]</scope>
    <source>
        <strain evidence="4">JCM15654</strain>
    </source>
</reference>
<feature type="transmembrane region" description="Helical" evidence="2">
    <location>
        <begin position="47"/>
        <end position="66"/>
    </location>
</feature>
<dbReference type="Pfam" id="PF04120">
    <property type="entry name" value="Iron_permease"/>
    <property type="match status" value="1"/>
</dbReference>
<dbReference type="AlphaFoldDB" id="A0A100W7B0"/>
<proteinExistence type="predicted"/>
<dbReference type="InterPro" id="IPR007251">
    <property type="entry name" value="Iron_permease_Fet4"/>
</dbReference>
<feature type="transmembrane region" description="Helical" evidence="2">
    <location>
        <begin position="72"/>
        <end position="91"/>
    </location>
</feature>
<accession>A0A100W7B0</accession>
<evidence type="ECO:0000256" key="1">
    <source>
        <dbReference type="SAM" id="MobiDB-lite"/>
    </source>
</evidence>
<keyword evidence="2" id="KW-0812">Transmembrane</keyword>
<protein>
    <recommendedName>
        <fullName evidence="5">Low affinity iron permease</fullName>
    </recommendedName>
</protein>
<dbReference type="EMBL" id="BCSX01000064">
    <property type="protein sequence ID" value="GAS92937.1"/>
    <property type="molecule type" value="Genomic_DNA"/>
</dbReference>
<dbReference type="RefSeq" id="WP_029368699.1">
    <property type="nucleotide sequence ID" value="NZ_BCSX01000064.1"/>
</dbReference>
<keyword evidence="4" id="KW-1185">Reference proteome</keyword>
<comment type="caution">
    <text evidence="3">The sequence shown here is derived from an EMBL/GenBank/DDBJ whole genome shotgun (WGS) entry which is preliminary data.</text>
</comment>
<evidence type="ECO:0000313" key="4">
    <source>
        <dbReference type="Proteomes" id="UP000069620"/>
    </source>
</evidence>
<dbReference type="GO" id="GO:0055085">
    <property type="term" value="P:transmembrane transport"/>
    <property type="evidence" value="ECO:0007669"/>
    <property type="project" value="InterPro"/>
</dbReference>
<gene>
    <name evidence="3" type="ORF">RMCB_7033</name>
</gene>
<organism evidence="3 4">
    <name type="scientific">Mycolicibacterium brisbanense</name>
    <dbReference type="NCBI Taxonomy" id="146020"/>
    <lineage>
        <taxon>Bacteria</taxon>
        <taxon>Bacillati</taxon>
        <taxon>Actinomycetota</taxon>
        <taxon>Actinomycetes</taxon>
        <taxon>Mycobacteriales</taxon>
        <taxon>Mycobacteriaceae</taxon>
        <taxon>Mycolicibacterium</taxon>
    </lineage>
</organism>
<evidence type="ECO:0008006" key="5">
    <source>
        <dbReference type="Google" id="ProtNLM"/>
    </source>
</evidence>
<feature type="region of interest" description="Disordered" evidence="1">
    <location>
        <begin position="1"/>
        <end position="25"/>
    </location>
</feature>
<dbReference type="STRING" id="146020.RMCB_7033"/>
<feature type="compositionally biased region" description="Basic and acidic residues" evidence="1">
    <location>
        <begin position="7"/>
        <end position="17"/>
    </location>
</feature>
<evidence type="ECO:0000256" key="2">
    <source>
        <dbReference type="SAM" id="Phobius"/>
    </source>
</evidence>
<dbReference type="Proteomes" id="UP000069620">
    <property type="component" value="Unassembled WGS sequence"/>
</dbReference>
<sequence>MVAVEDSAERNEKRSADEQDVMPSDSKPGLSLFDRFATGASSFVSRAWFFLGCVLLVVVWAPTFAFLQLDTWQLIINTVTTIITFLLVALLQNTERRADDALQQKLNAIAEALADLMQHVRDDPDAENDAKELRAAVGLEERESAD</sequence>
<name>A0A100W7B0_9MYCO</name>
<keyword evidence="2" id="KW-1133">Transmembrane helix</keyword>